<dbReference type="PANTHER" id="PTHR31694">
    <property type="entry name" value="DESICCATION-LIKE PROTEIN"/>
    <property type="match status" value="1"/>
</dbReference>
<gene>
    <name evidence="2" type="ORF">CCACVL1_22274</name>
</gene>
<keyword evidence="3" id="KW-1185">Reference proteome</keyword>
<dbReference type="EMBL" id="AWWV01012873">
    <property type="protein sequence ID" value="OMO63776.1"/>
    <property type="molecule type" value="Genomic_DNA"/>
</dbReference>
<dbReference type="AlphaFoldDB" id="A0A1R3H0J2"/>
<sequence length="306" mass="33516">MASRSCLYAYFMLLLVVFQSTRPIKGNIFALPPPQCRRVLATSSDVLQFTLNLLYLEATLYLYGSTGRGIDAVAPGLVQGPAPVGAMMANVDRTSRQLMEEIGLENVGIIRAILDTKLVEPIQMPLVNLSLEALNDFVEQAFNDDFIPPFNTYASAVNFLPVSAVLVTSLIRQYYVGILPHLLNHDLQVVKFGAVRQQLYMFANAIIPPYQLNVTTLVDRLGQLGNRLGMCGDKDEGLIVALQLGAENRTTTNVVPADVNSLAFSRTEREILRICYGTGNATIPGGLFPRGVNGKIGDLIRNLRLS</sequence>
<evidence type="ECO:0000313" key="3">
    <source>
        <dbReference type="Proteomes" id="UP000188268"/>
    </source>
</evidence>
<accession>A0A1R3H0J2</accession>
<name>A0A1R3H0J2_COCAP</name>
<feature type="chain" id="PRO_5013385850" description="Desiccation-related protein PCC13-62-like protein" evidence="1">
    <location>
        <begin position="27"/>
        <end position="306"/>
    </location>
</feature>
<organism evidence="2 3">
    <name type="scientific">Corchorus capsularis</name>
    <name type="common">Jute</name>
    <dbReference type="NCBI Taxonomy" id="210143"/>
    <lineage>
        <taxon>Eukaryota</taxon>
        <taxon>Viridiplantae</taxon>
        <taxon>Streptophyta</taxon>
        <taxon>Embryophyta</taxon>
        <taxon>Tracheophyta</taxon>
        <taxon>Spermatophyta</taxon>
        <taxon>Magnoliopsida</taxon>
        <taxon>eudicotyledons</taxon>
        <taxon>Gunneridae</taxon>
        <taxon>Pentapetalae</taxon>
        <taxon>rosids</taxon>
        <taxon>malvids</taxon>
        <taxon>Malvales</taxon>
        <taxon>Malvaceae</taxon>
        <taxon>Grewioideae</taxon>
        <taxon>Apeibeae</taxon>
        <taxon>Corchorus</taxon>
    </lineage>
</organism>
<reference evidence="2 3" key="1">
    <citation type="submission" date="2013-09" db="EMBL/GenBank/DDBJ databases">
        <title>Corchorus capsularis genome sequencing.</title>
        <authorList>
            <person name="Alam M."/>
            <person name="Haque M.S."/>
            <person name="Islam M.S."/>
            <person name="Emdad E.M."/>
            <person name="Islam M.M."/>
            <person name="Ahmed B."/>
            <person name="Halim A."/>
            <person name="Hossen Q.M.M."/>
            <person name="Hossain M.Z."/>
            <person name="Ahmed R."/>
            <person name="Khan M.M."/>
            <person name="Islam R."/>
            <person name="Rashid M.M."/>
            <person name="Khan S.A."/>
            <person name="Rahman M.S."/>
            <person name="Alam M."/>
        </authorList>
    </citation>
    <scope>NUCLEOTIDE SEQUENCE [LARGE SCALE GENOMIC DNA]</scope>
    <source>
        <strain evidence="3">cv. CVL-1</strain>
        <tissue evidence="2">Whole seedling</tissue>
    </source>
</reference>
<keyword evidence="1" id="KW-0732">Signal</keyword>
<dbReference type="Pfam" id="PF13668">
    <property type="entry name" value="Ferritin_2"/>
    <property type="match status" value="1"/>
</dbReference>
<dbReference type="OMA" id="EILRICY"/>
<dbReference type="Gramene" id="OMO63776">
    <property type="protein sequence ID" value="OMO63776"/>
    <property type="gene ID" value="CCACVL1_22274"/>
</dbReference>
<proteinExistence type="predicted"/>
<dbReference type="OrthoDB" id="1001765at2759"/>
<comment type="caution">
    <text evidence="2">The sequence shown here is derived from an EMBL/GenBank/DDBJ whole genome shotgun (WGS) entry which is preliminary data.</text>
</comment>
<evidence type="ECO:0000256" key="1">
    <source>
        <dbReference type="SAM" id="SignalP"/>
    </source>
</evidence>
<feature type="signal peptide" evidence="1">
    <location>
        <begin position="1"/>
        <end position="26"/>
    </location>
</feature>
<evidence type="ECO:0000313" key="2">
    <source>
        <dbReference type="EMBL" id="OMO63776.1"/>
    </source>
</evidence>
<evidence type="ECO:0008006" key="4">
    <source>
        <dbReference type="Google" id="ProtNLM"/>
    </source>
</evidence>
<protein>
    <recommendedName>
        <fullName evidence="4">Desiccation-related protein PCC13-62-like protein</fullName>
    </recommendedName>
</protein>
<dbReference type="PANTHER" id="PTHR31694:SF17">
    <property type="entry name" value="DESICCATION-RELATED PROTEIN PCC13-62-LIKE"/>
    <property type="match status" value="1"/>
</dbReference>
<dbReference type="Proteomes" id="UP000188268">
    <property type="component" value="Unassembled WGS sequence"/>
</dbReference>
<dbReference type="InterPro" id="IPR052965">
    <property type="entry name" value="Pigment-catalase-like"/>
</dbReference>